<dbReference type="InterPro" id="IPR003661">
    <property type="entry name" value="HisK_dim/P_dom"/>
</dbReference>
<evidence type="ECO:0000256" key="1">
    <source>
        <dbReference type="ARBA" id="ARBA00000085"/>
    </source>
</evidence>
<keyword evidence="8" id="KW-1133">Transmembrane helix</keyword>
<evidence type="ECO:0000256" key="6">
    <source>
        <dbReference type="PROSITE-ProRule" id="PRU00169"/>
    </source>
</evidence>
<dbReference type="SMART" id="SM00448">
    <property type="entry name" value="REC"/>
    <property type="match status" value="1"/>
</dbReference>
<feature type="transmembrane region" description="Helical" evidence="8">
    <location>
        <begin position="187"/>
        <end position="209"/>
    </location>
</feature>
<dbReference type="InterPro" id="IPR003594">
    <property type="entry name" value="HATPase_dom"/>
</dbReference>
<dbReference type="Proteomes" id="UP001597110">
    <property type="component" value="Unassembled WGS sequence"/>
</dbReference>
<evidence type="ECO:0000256" key="5">
    <source>
        <dbReference type="ARBA" id="ARBA00022777"/>
    </source>
</evidence>
<evidence type="ECO:0000259" key="10">
    <source>
        <dbReference type="PROSITE" id="PS50110"/>
    </source>
</evidence>
<feature type="coiled-coil region" evidence="7">
    <location>
        <begin position="741"/>
        <end position="768"/>
    </location>
</feature>
<dbReference type="PROSITE" id="PS50112">
    <property type="entry name" value="PAS"/>
    <property type="match status" value="1"/>
</dbReference>
<feature type="transmembrane region" description="Helical" evidence="8">
    <location>
        <begin position="37"/>
        <end position="58"/>
    </location>
</feature>
<proteinExistence type="predicted"/>
<dbReference type="Gene3D" id="3.40.50.2300">
    <property type="match status" value="1"/>
</dbReference>
<reference evidence="13" key="1">
    <citation type="journal article" date="2019" name="Int. J. Syst. Evol. Microbiol.">
        <title>The Global Catalogue of Microorganisms (GCM) 10K type strain sequencing project: providing services to taxonomists for standard genome sequencing and annotation.</title>
        <authorList>
            <consortium name="The Broad Institute Genomics Platform"/>
            <consortium name="The Broad Institute Genome Sequencing Center for Infectious Disease"/>
            <person name="Wu L."/>
            <person name="Ma J."/>
        </authorList>
    </citation>
    <scope>NUCLEOTIDE SEQUENCE [LARGE SCALE GENOMIC DNA]</scope>
    <source>
        <strain evidence="13">CCUG 55585</strain>
    </source>
</reference>
<feature type="transmembrane region" description="Helical" evidence="8">
    <location>
        <begin position="70"/>
        <end position="92"/>
    </location>
</feature>
<dbReference type="Gene3D" id="1.10.287.130">
    <property type="match status" value="1"/>
</dbReference>
<dbReference type="EMBL" id="JBHTIF010000001">
    <property type="protein sequence ID" value="MFD0725994.1"/>
    <property type="molecule type" value="Genomic_DNA"/>
</dbReference>
<evidence type="ECO:0000259" key="11">
    <source>
        <dbReference type="PROSITE" id="PS50112"/>
    </source>
</evidence>
<dbReference type="Gene3D" id="3.30.565.10">
    <property type="entry name" value="Histidine kinase-like ATPase, C-terminal domain"/>
    <property type="match status" value="1"/>
</dbReference>
<dbReference type="PRINTS" id="PR00344">
    <property type="entry name" value="BCTRLSENSOR"/>
</dbReference>
<dbReference type="CDD" id="cd00082">
    <property type="entry name" value="HisKA"/>
    <property type="match status" value="1"/>
</dbReference>
<evidence type="ECO:0000259" key="9">
    <source>
        <dbReference type="PROSITE" id="PS50109"/>
    </source>
</evidence>
<dbReference type="Pfam" id="PF12860">
    <property type="entry name" value="PAS_7"/>
    <property type="match status" value="1"/>
</dbReference>
<evidence type="ECO:0000256" key="4">
    <source>
        <dbReference type="ARBA" id="ARBA00022679"/>
    </source>
</evidence>
<dbReference type="InterPro" id="IPR011006">
    <property type="entry name" value="CheY-like_superfamily"/>
</dbReference>
<feature type="transmembrane region" description="Helical" evidence="8">
    <location>
        <begin position="433"/>
        <end position="453"/>
    </location>
</feature>
<dbReference type="SMART" id="SM00091">
    <property type="entry name" value="PAS"/>
    <property type="match status" value="1"/>
</dbReference>
<feature type="modified residue" description="4-aspartylphosphate" evidence="6">
    <location>
        <position position="1054"/>
    </location>
</feature>
<name>A0ABW2YBR1_9GAMM</name>
<evidence type="ECO:0000256" key="8">
    <source>
        <dbReference type="SAM" id="Phobius"/>
    </source>
</evidence>
<dbReference type="InterPro" id="IPR001789">
    <property type="entry name" value="Sig_transdc_resp-reg_receiver"/>
</dbReference>
<organism evidence="12 13">
    <name type="scientific">Lysobacter brunescens</name>
    <dbReference type="NCBI Taxonomy" id="262323"/>
    <lineage>
        <taxon>Bacteria</taxon>
        <taxon>Pseudomonadati</taxon>
        <taxon>Pseudomonadota</taxon>
        <taxon>Gammaproteobacteria</taxon>
        <taxon>Lysobacterales</taxon>
        <taxon>Lysobacteraceae</taxon>
        <taxon>Lysobacter</taxon>
    </lineage>
</organism>
<dbReference type="SUPFAM" id="SSF52172">
    <property type="entry name" value="CheY-like"/>
    <property type="match status" value="1"/>
</dbReference>
<feature type="transmembrane region" description="Helical" evidence="8">
    <location>
        <begin position="229"/>
        <end position="247"/>
    </location>
</feature>
<feature type="transmembrane region" description="Helical" evidence="8">
    <location>
        <begin position="6"/>
        <end position="25"/>
    </location>
</feature>
<sequence length="1124" mass="120327">MLSVGGVIVAGLAWLGLMFAVAVIGERRPQAFARRWAVVYTLSLAVYCTSWTFFGTVTQAARSGWPLPPTFIGTILLYVFGIGLLMRLVRLVRESNSTSIADFVASRLGQDGWLAAGVTFVAVLGIVPYIALQLKAVAMSFALLVRDDAAQVPAWQDSALYVALAMAAFAMLFGTRSASAAEHNRGLILAMAFEALLKLGAMLAIGLFAISLPTDLAVAPVQPVAQTDLSGFGPLVLLGVLAMFTLPHQFHVGAVECREERDVLRARWLFPLYLVLIALPILPLARAGDALLGAQGVPSDLYVLALPLSQGHEGLALLGFLGGLSAGTGMVIVSTVTLSLMIGNHWLTPLWLRGPWAPNRTTATASADLRGAVLVQRRIGILAIVLLAWGYGRLIAGSDALADVGALSFSALASLAPALGFALWRPQTPPRAVLLGIAVAVALWMWLLLVPVMVESLVQSRGVHAEWLRTGPWGWSLIAPDAFFGLTGWSRLGRAVVMSLFAGVVVTWIASTRGSAWWQAGPRRAGARGLSLDLLRDVGRRFLAREVVDAALSGARADAAVPALQEARLERELASVLGAASARLLLDAARREAGRDLDTVAAIVGEASQDLRFNQRLLEAALENMSQGISVVDRELRLVAWNRRYAELFGYPESLLRVGVPIADLLRHNLRHGWNVAAIEDEVDKRLRHMRAGTPYVSERVFPGGMVIEIRGNPMPGGGFVATFTDVTAFRQTEAALIRSNETLEQRVADRTARLDQARADAERANDAKSRFLAAIGHDLLQPLHAAQLFTDALVEQLPDAARRGTARQIRGALDSTGDLLAGLLDMSRLEAGGLVPQPRAFPLAEVLDPLASEFRALAAERGLAFRMRPTRAWVRTDPQLLRRVLQNFLANAVRYTAQGGVLLGVRRDGGCLRIEVHDTGPGIAEAERQAIFEEFRRGDGAAGQGLGLGLAIADRIARLLDAPLGLRSRPGCGTAFSLTLDAVAPVHPETMSAGLSQDSETGLRVLVVDNDPQALAALCAVLAGWQYRVVAVADGAAAEAALAHTLADLWLFDYHLDDGDTGVALHARLSARFGACPCLILSADDSGEVRRVALEHGLGLLPKPVKALALRSMLRRLLAARSL</sequence>
<dbReference type="InterPro" id="IPR005467">
    <property type="entry name" value="His_kinase_dom"/>
</dbReference>
<dbReference type="PROSITE" id="PS50109">
    <property type="entry name" value="HIS_KIN"/>
    <property type="match status" value="1"/>
</dbReference>
<feature type="domain" description="PAS" evidence="11">
    <location>
        <begin position="614"/>
        <end position="651"/>
    </location>
</feature>
<feature type="transmembrane region" description="Helical" evidence="8">
    <location>
        <begin position="315"/>
        <end position="343"/>
    </location>
</feature>
<dbReference type="EC" id="2.7.13.3" evidence="2"/>
<keyword evidence="13" id="KW-1185">Reference proteome</keyword>
<dbReference type="Gene3D" id="3.30.450.20">
    <property type="entry name" value="PAS domain"/>
    <property type="match status" value="1"/>
</dbReference>
<dbReference type="PANTHER" id="PTHR43047:SF9">
    <property type="entry name" value="HISTIDINE KINASE"/>
    <property type="match status" value="1"/>
</dbReference>
<feature type="transmembrane region" description="Helical" evidence="8">
    <location>
        <begin position="113"/>
        <end position="138"/>
    </location>
</feature>
<dbReference type="InterPro" id="IPR036890">
    <property type="entry name" value="HATPase_C_sf"/>
</dbReference>
<dbReference type="CDD" id="cd00130">
    <property type="entry name" value="PAS"/>
    <property type="match status" value="1"/>
</dbReference>
<keyword evidence="3 6" id="KW-0597">Phosphoprotein</keyword>
<dbReference type="Pfam" id="PF02518">
    <property type="entry name" value="HATPase_c"/>
    <property type="match status" value="1"/>
</dbReference>
<comment type="caution">
    <text evidence="12">The sequence shown here is derived from an EMBL/GenBank/DDBJ whole genome shotgun (WGS) entry which is preliminary data.</text>
</comment>
<feature type="transmembrane region" description="Helical" evidence="8">
    <location>
        <begin position="158"/>
        <end position="175"/>
    </location>
</feature>
<dbReference type="SMART" id="SM00388">
    <property type="entry name" value="HisKA"/>
    <property type="match status" value="1"/>
</dbReference>
<dbReference type="RefSeq" id="WP_386823565.1">
    <property type="nucleotide sequence ID" value="NZ_JBHTIF010000001.1"/>
</dbReference>
<feature type="domain" description="Histidine kinase" evidence="9">
    <location>
        <begin position="775"/>
        <end position="985"/>
    </location>
</feature>
<protein>
    <recommendedName>
        <fullName evidence="2">histidine kinase</fullName>
        <ecNumber evidence="2">2.7.13.3</ecNumber>
    </recommendedName>
</protein>
<gene>
    <name evidence="12" type="ORF">ACFQ0E_10330</name>
</gene>
<dbReference type="SUPFAM" id="SSF55874">
    <property type="entry name" value="ATPase domain of HSP90 chaperone/DNA topoisomerase II/histidine kinase"/>
    <property type="match status" value="1"/>
</dbReference>
<feature type="domain" description="Response regulatory" evidence="10">
    <location>
        <begin position="1005"/>
        <end position="1119"/>
    </location>
</feature>
<feature type="transmembrane region" description="Helical" evidence="8">
    <location>
        <begin position="404"/>
        <end position="424"/>
    </location>
</feature>
<keyword evidence="4" id="KW-0808">Transferase</keyword>
<evidence type="ECO:0000256" key="7">
    <source>
        <dbReference type="SAM" id="Coils"/>
    </source>
</evidence>
<dbReference type="InterPro" id="IPR000014">
    <property type="entry name" value="PAS"/>
</dbReference>
<evidence type="ECO:0000256" key="2">
    <source>
        <dbReference type="ARBA" id="ARBA00012438"/>
    </source>
</evidence>
<evidence type="ECO:0000313" key="13">
    <source>
        <dbReference type="Proteomes" id="UP001597110"/>
    </source>
</evidence>
<dbReference type="SUPFAM" id="SSF47384">
    <property type="entry name" value="Homodimeric domain of signal transducing histidine kinase"/>
    <property type="match status" value="1"/>
</dbReference>
<keyword evidence="7" id="KW-0175">Coiled coil</keyword>
<keyword evidence="8" id="KW-0472">Membrane</keyword>
<dbReference type="Gene3D" id="1.20.1730.10">
    <property type="entry name" value="Sodium/glucose cotransporter"/>
    <property type="match status" value="1"/>
</dbReference>
<dbReference type="NCBIfam" id="TIGR00229">
    <property type="entry name" value="sensory_box"/>
    <property type="match status" value="1"/>
</dbReference>
<evidence type="ECO:0000256" key="3">
    <source>
        <dbReference type="ARBA" id="ARBA00022553"/>
    </source>
</evidence>
<dbReference type="InterPro" id="IPR038377">
    <property type="entry name" value="Na/Glc_symporter_sf"/>
</dbReference>
<dbReference type="SUPFAM" id="SSF55785">
    <property type="entry name" value="PYP-like sensor domain (PAS domain)"/>
    <property type="match status" value="1"/>
</dbReference>
<dbReference type="InterPro" id="IPR036097">
    <property type="entry name" value="HisK_dim/P_sf"/>
</dbReference>
<keyword evidence="8" id="KW-0812">Transmembrane</keyword>
<feature type="transmembrane region" description="Helical" evidence="8">
    <location>
        <begin position="379"/>
        <end position="398"/>
    </location>
</feature>
<dbReference type="Pfam" id="PF00512">
    <property type="entry name" value="HisKA"/>
    <property type="match status" value="1"/>
</dbReference>
<feature type="transmembrane region" description="Helical" evidence="8">
    <location>
        <begin position="268"/>
        <end position="285"/>
    </location>
</feature>
<evidence type="ECO:0000313" key="12">
    <source>
        <dbReference type="EMBL" id="MFD0725994.1"/>
    </source>
</evidence>
<dbReference type="Pfam" id="PF00072">
    <property type="entry name" value="Response_reg"/>
    <property type="match status" value="1"/>
</dbReference>
<dbReference type="CDD" id="cd00075">
    <property type="entry name" value="HATPase"/>
    <property type="match status" value="1"/>
</dbReference>
<dbReference type="InterPro" id="IPR035965">
    <property type="entry name" value="PAS-like_dom_sf"/>
</dbReference>
<comment type="catalytic activity">
    <reaction evidence="1">
        <text>ATP + protein L-histidine = ADP + protein N-phospho-L-histidine.</text>
        <dbReference type="EC" id="2.7.13.3"/>
    </reaction>
</comment>
<dbReference type="PANTHER" id="PTHR43047">
    <property type="entry name" value="TWO-COMPONENT HISTIDINE PROTEIN KINASE"/>
    <property type="match status" value="1"/>
</dbReference>
<dbReference type="InterPro" id="IPR004358">
    <property type="entry name" value="Sig_transdc_His_kin-like_C"/>
</dbReference>
<accession>A0ABW2YBR1</accession>
<keyword evidence="5" id="KW-0418">Kinase</keyword>
<dbReference type="PROSITE" id="PS50110">
    <property type="entry name" value="RESPONSE_REGULATORY"/>
    <property type="match status" value="1"/>
</dbReference>
<dbReference type="SMART" id="SM00387">
    <property type="entry name" value="HATPase_c"/>
    <property type="match status" value="1"/>
</dbReference>